<evidence type="ECO:0000256" key="1">
    <source>
        <dbReference type="SAM" id="MobiDB-lite"/>
    </source>
</evidence>
<evidence type="ECO:0000313" key="3">
    <source>
        <dbReference type="Proteomes" id="UP000646827"/>
    </source>
</evidence>
<keyword evidence="3" id="KW-1185">Reference proteome</keyword>
<name>A0A8H7VL48_9FUNG</name>
<dbReference type="AlphaFoldDB" id="A0A8H7VL48"/>
<dbReference type="OrthoDB" id="2260598at2759"/>
<evidence type="ECO:0008006" key="4">
    <source>
        <dbReference type="Google" id="ProtNLM"/>
    </source>
</evidence>
<sequence>MSSYCNWNSKSILDHQMRRGPKTSQSTDDFSKTTASIKCIRQSINIYSSCFTDPAGPQVAADRMKQHLHMVFAGDNLPHHRPNAPLPATGPHPKESHPKKRQKWSYIPSAWRVAQVIPVYKKGESSLPSNYRPISLTSVLRKVMEICLTDSIHSASPLLDIAQGGFRPQRSALDQALCLHELVQHHSRAGGLHSHDLFIQQLVFLQGSILSPHLYSLYIKSPPSYLRSLNLSSSTNSSSSLSPFTFSSSSSSVDFTSSSIEICRSFLPKSNNIPINLAIVGIQQNVSRFISLATPNFQLYGQPIKVETSFTYLGGPFSSNLQINLNLLIPRNTSSAITAMKILKSIGCNPTGLPR</sequence>
<accession>A0A8H7VL48</accession>
<feature type="region of interest" description="Disordered" evidence="1">
    <location>
        <begin position="76"/>
        <end position="99"/>
    </location>
</feature>
<comment type="caution">
    <text evidence="2">The sequence shown here is derived from an EMBL/GenBank/DDBJ whole genome shotgun (WGS) entry which is preliminary data.</text>
</comment>
<reference evidence="2 3" key="1">
    <citation type="submission" date="2020-12" db="EMBL/GenBank/DDBJ databases">
        <title>Metabolic potential, ecology and presence of endohyphal bacteria is reflected in genomic diversity of Mucoromycotina.</title>
        <authorList>
            <person name="Muszewska A."/>
            <person name="Okrasinska A."/>
            <person name="Steczkiewicz K."/>
            <person name="Drgas O."/>
            <person name="Orlowska M."/>
            <person name="Perlinska-Lenart U."/>
            <person name="Aleksandrzak-Piekarczyk T."/>
            <person name="Szatraj K."/>
            <person name="Zielenkiewicz U."/>
            <person name="Pilsyk S."/>
            <person name="Malc E."/>
            <person name="Mieczkowski P."/>
            <person name="Kruszewska J.S."/>
            <person name="Biernat P."/>
            <person name="Pawlowska J."/>
        </authorList>
    </citation>
    <scope>NUCLEOTIDE SEQUENCE [LARGE SCALE GENOMIC DNA]</scope>
    <source>
        <strain evidence="2 3">CBS 142.35</strain>
    </source>
</reference>
<dbReference type="Proteomes" id="UP000646827">
    <property type="component" value="Unassembled WGS sequence"/>
</dbReference>
<organism evidence="2 3">
    <name type="scientific">Circinella minor</name>
    <dbReference type="NCBI Taxonomy" id="1195481"/>
    <lineage>
        <taxon>Eukaryota</taxon>
        <taxon>Fungi</taxon>
        <taxon>Fungi incertae sedis</taxon>
        <taxon>Mucoromycota</taxon>
        <taxon>Mucoromycotina</taxon>
        <taxon>Mucoromycetes</taxon>
        <taxon>Mucorales</taxon>
        <taxon>Lichtheimiaceae</taxon>
        <taxon>Circinella</taxon>
    </lineage>
</organism>
<evidence type="ECO:0000313" key="2">
    <source>
        <dbReference type="EMBL" id="KAG2220508.1"/>
    </source>
</evidence>
<proteinExistence type="predicted"/>
<protein>
    <recommendedName>
        <fullName evidence="4">Reverse transcriptase domain-containing protein</fullName>
    </recommendedName>
</protein>
<gene>
    <name evidence="2" type="ORF">INT45_000919</name>
</gene>
<dbReference type="EMBL" id="JAEPRB010000138">
    <property type="protein sequence ID" value="KAG2220508.1"/>
    <property type="molecule type" value="Genomic_DNA"/>
</dbReference>